<evidence type="ECO:0000313" key="2">
    <source>
        <dbReference type="EMBL" id="CAB4555579.1"/>
    </source>
</evidence>
<name>A0A6J6KME0_9ZZZZ</name>
<keyword evidence="1" id="KW-1133">Transmembrane helix</keyword>
<organism evidence="3">
    <name type="scientific">freshwater metagenome</name>
    <dbReference type="NCBI Taxonomy" id="449393"/>
    <lineage>
        <taxon>unclassified sequences</taxon>
        <taxon>metagenomes</taxon>
        <taxon>ecological metagenomes</taxon>
    </lineage>
</organism>
<keyword evidence="1" id="KW-0812">Transmembrane</keyword>
<evidence type="ECO:0000256" key="1">
    <source>
        <dbReference type="SAM" id="Phobius"/>
    </source>
</evidence>
<sequence>MSITQSAHSDAVNALDRWLTVSKQKNALSASAQEFVDDVRANRNTQFWSKVNVEQILPYKSETPRLLLVIRAGGLFLPILLTWLALSQVIGPFALYIQNQQPSANFLWFWQTNPGGAFPGIYELGHVALTDAAVLAFLTVLAMRITWWETSRAERSEAAYAKMLAALEFYFVLAREN</sequence>
<reference evidence="3" key="1">
    <citation type="submission" date="2020-05" db="EMBL/GenBank/DDBJ databases">
        <authorList>
            <person name="Chiriac C."/>
            <person name="Salcher M."/>
            <person name="Ghai R."/>
            <person name="Kavagutti S V."/>
        </authorList>
    </citation>
    <scope>NUCLEOTIDE SEQUENCE</scope>
</reference>
<dbReference type="EMBL" id="CAEZTC010000042">
    <property type="protein sequence ID" value="CAB4555579.1"/>
    <property type="molecule type" value="Genomic_DNA"/>
</dbReference>
<evidence type="ECO:0000313" key="3">
    <source>
        <dbReference type="EMBL" id="CAB4650436.1"/>
    </source>
</evidence>
<proteinExistence type="predicted"/>
<dbReference type="EMBL" id="CAEZWE010000023">
    <property type="protein sequence ID" value="CAB4650436.1"/>
    <property type="molecule type" value="Genomic_DNA"/>
</dbReference>
<protein>
    <submittedName>
        <fullName evidence="3">Unannotated protein</fullName>
    </submittedName>
</protein>
<keyword evidence="1" id="KW-0472">Membrane</keyword>
<accession>A0A6J6KME0</accession>
<feature type="transmembrane region" description="Helical" evidence="1">
    <location>
        <begin position="124"/>
        <end position="147"/>
    </location>
</feature>
<feature type="transmembrane region" description="Helical" evidence="1">
    <location>
        <begin position="66"/>
        <end position="86"/>
    </location>
</feature>
<gene>
    <name evidence="2" type="ORF">UFOPK1572_00467</name>
    <name evidence="3" type="ORF">UFOPK2169_00723</name>
</gene>
<dbReference type="AlphaFoldDB" id="A0A6J6KME0"/>